<feature type="compositionally biased region" description="Polar residues" evidence="9">
    <location>
        <begin position="535"/>
        <end position="544"/>
    </location>
</feature>
<keyword evidence="4" id="KW-0963">Cytoplasm</keyword>
<dbReference type="GeneID" id="92179499"/>
<feature type="compositionally biased region" description="Low complexity" evidence="9">
    <location>
        <begin position="1"/>
        <end position="18"/>
    </location>
</feature>
<comment type="caution">
    <text evidence="10">The sequence shown here is derived from an EMBL/GenBank/DDBJ whole genome shotgun (WGS) entry which is preliminary data.</text>
</comment>
<keyword evidence="5" id="KW-0678">Repressor</keyword>
<dbReference type="InterPro" id="IPR013734">
    <property type="entry name" value="TF_Nrm1/Whi5"/>
</dbReference>
<accession>A0AAW0YYU6</accession>
<evidence type="ECO:0000256" key="2">
    <source>
        <dbReference type="ARBA" id="ARBA00004496"/>
    </source>
</evidence>
<feature type="compositionally biased region" description="Low complexity" evidence="9">
    <location>
        <begin position="59"/>
        <end position="71"/>
    </location>
</feature>
<keyword evidence="8" id="KW-0539">Nucleus</keyword>
<comment type="similarity">
    <text evidence="3">Belongs to the WHI5/NRM1 family.</text>
</comment>
<protein>
    <submittedName>
        <fullName evidence="10">Uncharacterized protein</fullName>
    </submittedName>
</protein>
<dbReference type="EMBL" id="JBCAWK010000004">
    <property type="protein sequence ID" value="KAK8861421.1"/>
    <property type="molecule type" value="Genomic_DNA"/>
</dbReference>
<dbReference type="GO" id="GO:0005634">
    <property type="term" value="C:nucleus"/>
    <property type="evidence" value="ECO:0007669"/>
    <property type="project" value="UniProtKB-SubCell"/>
</dbReference>
<feature type="region of interest" description="Disordered" evidence="9">
    <location>
        <begin position="443"/>
        <end position="552"/>
    </location>
</feature>
<evidence type="ECO:0000256" key="8">
    <source>
        <dbReference type="ARBA" id="ARBA00023242"/>
    </source>
</evidence>
<dbReference type="GO" id="GO:0005737">
    <property type="term" value="C:cytoplasm"/>
    <property type="evidence" value="ECO:0007669"/>
    <property type="project" value="UniProtKB-SubCell"/>
</dbReference>
<evidence type="ECO:0000313" key="10">
    <source>
        <dbReference type="EMBL" id="KAK8861421.1"/>
    </source>
</evidence>
<feature type="compositionally biased region" description="Low complexity" evidence="9">
    <location>
        <begin position="85"/>
        <end position="101"/>
    </location>
</feature>
<evidence type="ECO:0000256" key="1">
    <source>
        <dbReference type="ARBA" id="ARBA00004123"/>
    </source>
</evidence>
<dbReference type="PANTHER" id="PTHR40468:SF1">
    <property type="entry name" value="TOPOISOMERASE I DAMAGE AFFECTED PROTEIN 11"/>
    <property type="match status" value="1"/>
</dbReference>
<evidence type="ECO:0000256" key="7">
    <source>
        <dbReference type="ARBA" id="ARBA00023163"/>
    </source>
</evidence>
<gene>
    <name evidence="10" type="ORF">IAR55_002240</name>
</gene>
<feature type="region of interest" description="Disordered" evidence="9">
    <location>
        <begin position="1"/>
        <end position="119"/>
    </location>
</feature>
<feature type="compositionally biased region" description="Polar residues" evidence="9">
    <location>
        <begin position="22"/>
        <end position="31"/>
    </location>
</feature>
<evidence type="ECO:0000256" key="4">
    <source>
        <dbReference type="ARBA" id="ARBA00022490"/>
    </source>
</evidence>
<keyword evidence="7" id="KW-0804">Transcription</keyword>
<dbReference type="RefSeq" id="XP_066804046.1">
    <property type="nucleotide sequence ID" value="XM_066945357.1"/>
</dbReference>
<evidence type="ECO:0000313" key="11">
    <source>
        <dbReference type="Proteomes" id="UP001388673"/>
    </source>
</evidence>
<dbReference type="Proteomes" id="UP001388673">
    <property type="component" value="Unassembled WGS sequence"/>
</dbReference>
<keyword evidence="6" id="KW-0805">Transcription regulation</keyword>
<dbReference type="Pfam" id="PF08528">
    <property type="entry name" value="Whi5"/>
    <property type="match status" value="1"/>
</dbReference>
<feature type="compositionally biased region" description="Polar residues" evidence="9">
    <location>
        <begin position="45"/>
        <end position="54"/>
    </location>
</feature>
<dbReference type="PANTHER" id="PTHR40468">
    <property type="entry name" value="YALI0A15257P"/>
    <property type="match status" value="1"/>
</dbReference>
<evidence type="ECO:0000256" key="6">
    <source>
        <dbReference type="ARBA" id="ARBA00023015"/>
    </source>
</evidence>
<keyword evidence="11" id="KW-1185">Reference proteome</keyword>
<evidence type="ECO:0000256" key="9">
    <source>
        <dbReference type="SAM" id="MobiDB-lite"/>
    </source>
</evidence>
<evidence type="ECO:0000256" key="3">
    <source>
        <dbReference type="ARBA" id="ARBA00006922"/>
    </source>
</evidence>
<feature type="region of interest" description="Disordered" evidence="9">
    <location>
        <begin position="162"/>
        <end position="426"/>
    </location>
</feature>
<comment type="subcellular location">
    <subcellularLocation>
        <location evidence="2">Cytoplasm</location>
    </subcellularLocation>
    <subcellularLocation>
        <location evidence="1">Nucleus</location>
    </subcellularLocation>
</comment>
<organism evidence="10 11">
    <name type="scientific">Kwoniella newhampshirensis</name>
    <dbReference type="NCBI Taxonomy" id="1651941"/>
    <lineage>
        <taxon>Eukaryota</taxon>
        <taxon>Fungi</taxon>
        <taxon>Dikarya</taxon>
        <taxon>Basidiomycota</taxon>
        <taxon>Agaricomycotina</taxon>
        <taxon>Tremellomycetes</taxon>
        <taxon>Tremellales</taxon>
        <taxon>Cryptococcaceae</taxon>
        <taxon>Kwoniella</taxon>
    </lineage>
</organism>
<dbReference type="AlphaFoldDB" id="A0AAW0YYU6"/>
<reference evidence="10 11" key="1">
    <citation type="journal article" date="2024" name="bioRxiv">
        <title>Comparative genomics of Cryptococcus and Kwoniella reveals pathogenesis evolution and contrasting karyotype dynamics via intercentromeric recombination or chromosome fusion.</title>
        <authorList>
            <person name="Coelho M.A."/>
            <person name="David-Palma M."/>
            <person name="Shea T."/>
            <person name="Bowers K."/>
            <person name="McGinley-Smith S."/>
            <person name="Mohammad A.W."/>
            <person name="Gnirke A."/>
            <person name="Yurkov A.M."/>
            <person name="Nowrousian M."/>
            <person name="Sun S."/>
            <person name="Cuomo C.A."/>
            <person name="Heitman J."/>
        </authorList>
    </citation>
    <scope>NUCLEOTIDE SEQUENCE [LARGE SCALE GENOMIC DNA]</scope>
    <source>
        <strain evidence="10 11">CBS 13917</strain>
    </source>
</reference>
<evidence type="ECO:0000256" key="5">
    <source>
        <dbReference type="ARBA" id="ARBA00022491"/>
    </source>
</evidence>
<dbReference type="KEGG" id="kne:92179499"/>
<name>A0AAW0YYU6_9TREE</name>
<sequence length="552" mass="59102">MMESSPSSSTPSSNSLPPETIRTPQQQSQHNPLPPLLPPIITQLREPSSSSVSTHRGVDSGNDNDNGNGNDNDSDMMQISREATPSSPSASASASASASSPRSGLDSTTRFSADVDDDADVDRLLKKVEMEKKMHALQQRLELASVKATNGWTDMSINEIENKLPPTPLRTRKSQLTLLPSSPIAPPVQAGPSIPYEPPSPARPWQLIDVLWQPLPPPSHGRYPTSPSSPKKRSRTDEHPEAPRPYTNGFGHPLTSPHEHKGQGHRRASSSLSGQTLDRVMQAGPSSPLRYGFQDSGKKKRSQSQSTHQRQRRDVTTSQDVDAAKALTFMLGSGGSEEGGSSSRRNSQLSAPLLPPMGSQSLPIPEAFQHDSGSSLSPTMRPRALSQHSNSTPRPADLRTPSSHARSRLPPDSGSSNSEVERGEEDKNAAELMMFLAHSPSPMKSLRRYAPGQEEPGSPTRPSLGAAARVLFADTDDDRIKGPSPRSPTTTTNSTSIPVTPGSSVGQGLPKLQKTHSRSGSYPHSNLALAPPITPNSDETTGFASTLVEGRV</sequence>
<proteinExistence type="inferred from homology"/>
<feature type="compositionally biased region" description="Low complexity" evidence="9">
    <location>
        <begin position="483"/>
        <end position="501"/>
    </location>
</feature>